<name>A0A6J5FXB1_9BURK</name>
<dbReference type="SUPFAM" id="SSF53613">
    <property type="entry name" value="Ribokinase-like"/>
    <property type="match status" value="1"/>
</dbReference>
<evidence type="ECO:0000259" key="7">
    <source>
        <dbReference type="Pfam" id="PF00294"/>
    </source>
</evidence>
<evidence type="ECO:0000256" key="6">
    <source>
        <dbReference type="PIRNR" id="PIRNR000535"/>
    </source>
</evidence>
<organism evidence="8 9">
    <name type="scientific">Paraburkholderia caffeinitolerans</name>
    <dbReference type="NCBI Taxonomy" id="1723730"/>
    <lineage>
        <taxon>Bacteria</taxon>
        <taxon>Pseudomonadati</taxon>
        <taxon>Pseudomonadota</taxon>
        <taxon>Betaproteobacteria</taxon>
        <taxon>Burkholderiales</taxon>
        <taxon>Burkholderiaceae</taxon>
        <taxon>Paraburkholderia</taxon>
    </lineage>
</organism>
<dbReference type="PANTHER" id="PTHR46566:SF2">
    <property type="entry name" value="ATP-DEPENDENT 6-PHOSPHOFRUCTOKINASE ISOZYME 2"/>
    <property type="match status" value="1"/>
</dbReference>
<dbReference type="RefSeq" id="WP_129563722.1">
    <property type="nucleotide sequence ID" value="NZ_CADIKL010000011.1"/>
</dbReference>
<dbReference type="InterPro" id="IPR017583">
    <property type="entry name" value="Tagatose/fructose_Pkinase"/>
</dbReference>
<evidence type="ECO:0000256" key="2">
    <source>
        <dbReference type="ARBA" id="ARBA00022679"/>
    </source>
</evidence>
<dbReference type="CDD" id="cd01164">
    <property type="entry name" value="FruK_PfkB_like"/>
    <property type="match status" value="1"/>
</dbReference>
<comment type="similarity">
    <text evidence="1 6">Belongs to the carbohydrate kinase PfkB family.</text>
</comment>
<keyword evidence="3" id="KW-0547">Nucleotide-binding</keyword>
<proteinExistence type="inferred from homology"/>
<dbReference type="Proteomes" id="UP000494119">
    <property type="component" value="Unassembled WGS sequence"/>
</dbReference>
<reference evidence="8 9" key="1">
    <citation type="submission" date="2020-04" db="EMBL/GenBank/DDBJ databases">
        <authorList>
            <person name="De Canck E."/>
        </authorList>
    </citation>
    <scope>NUCLEOTIDE SEQUENCE [LARGE SCALE GENOMIC DNA]</scope>
    <source>
        <strain evidence="8 9">LMG 28688</strain>
    </source>
</reference>
<dbReference type="GO" id="GO:0005829">
    <property type="term" value="C:cytosol"/>
    <property type="evidence" value="ECO:0007669"/>
    <property type="project" value="TreeGrafter"/>
</dbReference>
<keyword evidence="9" id="KW-1185">Reference proteome</keyword>
<keyword evidence="4 8" id="KW-0418">Kinase</keyword>
<protein>
    <recommendedName>
        <fullName evidence="6">Phosphofructokinase</fullName>
    </recommendedName>
</protein>
<keyword evidence="5" id="KW-0067">ATP-binding</keyword>
<dbReference type="Gene3D" id="3.40.1190.20">
    <property type="match status" value="1"/>
</dbReference>
<dbReference type="NCBIfam" id="TIGR03168">
    <property type="entry name" value="1-PFK"/>
    <property type="match status" value="1"/>
</dbReference>
<dbReference type="EMBL" id="CADIKL010000011">
    <property type="protein sequence ID" value="CAB3789089.1"/>
    <property type="molecule type" value="Genomic_DNA"/>
</dbReference>
<dbReference type="AlphaFoldDB" id="A0A6J5FXB1"/>
<dbReference type="GO" id="GO:0003872">
    <property type="term" value="F:6-phosphofructokinase activity"/>
    <property type="evidence" value="ECO:0007669"/>
    <property type="project" value="TreeGrafter"/>
</dbReference>
<evidence type="ECO:0000313" key="8">
    <source>
        <dbReference type="EMBL" id="CAB3789089.1"/>
    </source>
</evidence>
<dbReference type="GO" id="GO:0005524">
    <property type="term" value="F:ATP binding"/>
    <property type="evidence" value="ECO:0007669"/>
    <property type="project" value="UniProtKB-KW"/>
</dbReference>
<dbReference type="PIRSF" id="PIRSF000535">
    <property type="entry name" value="1PFK/6PFK/LacC"/>
    <property type="match status" value="1"/>
</dbReference>
<dbReference type="InterPro" id="IPR011611">
    <property type="entry name" value="PfkB_dom"/>
</dbReference>
<gene>
    <name evidence="8" type="primary">pfkB</name>
    <name evidence="8" type="ORF">LMG28688_02822</name>
</gene>
<evidence type="ECO:0000313" key="9">
    <source>
        <dbReference type="Proteomes" id="UP000494119"/>
    </source>
</evidence>
<accession>A0A6J5FXB1</accession>
<dbReference type="InterPro" id="IPR029056">
    <property type="entry name" value="Ribokinase-like"/>
</dbReference>
<dbReference type="Pfam" id="PF00294">
    <property type="entry name" value="PfkB"/>
    <property type="match status" value="1"/>
</dbReference>
<keyword evidence="2 6" id="KW-0808">Transferase</keyword>
<sequence>MIEILTLTANPAVDVSTAVERVIDTHKLRCDTASRYPGGGGINVARVIQRLDGAQAHCRALYLAGGVTGELLEQLLAAERVDSRRLHIAGETRENFSVKERSTGREFRFVLPGAPVEAAEWVSAMEACDALVPAPRYLVMSGSLPPGVPARAYADLAQRAHARGTRVALDTSGAPLALALEAGVYLVKPSLGELAGLAGRPLADEAAQLAAAREIVARRRAEIVALTLGDRGALLVSAQETIRVKALPVSVSSAIGAGDSFLAGLVVALRRGDGLAAAARLAQAAASATLLTSGTALCDAAQVQRFYDAGRPVY</sequence>
<evidence type="ECO:0000256" key="5">
    <source>
        <dbReference type="ARBA" id="ARBA00022840"/>
    </source>
</evidence>
<feature type="domain" description="Carbohydrate kinase PfkB" evidence="7">
    <location>
        <begin position="15"/>
        <end position="298"/>
    </location>
</feature>
<evidence type="ECO:0000256" key="4">
    <source>
        <dbReference type="ARBA" id="ARBA00022777"/>
    </source>
</evidence>
<evidence type="ECO:0000256" key="3">
    <source>
        <dbReference type="ARBA" id="ARBA00022741"/>
    </source>
</evidence>
<dbReference type="PANTHER" id="PTHR46566">
    <property type="entry name" value="1-PHOSPHOFRUCTOKINASE-RELATED"/>
    <property type="match status" value="1"/>
</dbReference>
<evidence type="ECO:0000256" key="1">
    <source>
        <dbReference type="ARBA" id="ARBA00010688"/>
    </source>
</evidence>